<dbReference type="AlphaFoldDB" id="A0A2M8KNY0"/>
<feature type="transmembrane region" description="Helical" evidence="1">
    <location>
        <begin position="94"/>
        <end position="111"/>
    </location>
</feature>
<dbReference type="EMBL" id="PFEC01000061">
    <property type="protein sequence ID" value="PJE61634.1"/>
    <property type="molecule type" value="Genomic_DNA"/>
</dbReference>
<name>A0A2M8KNY0_9BACT</name>
<evidence type="ECO:0000313" key="2">
    <source>
        <dbReference type="EMBL" id="PJE61634.1"/>
    </source>
</evidence>
<gene>
    <name evidence="2" type="ORF">COU87_03555</name>
</gene>
<sequence>MKTQALALKNRIFASGGTTTGVFGAVGSLHNVCHWLCMGVVSTLAIFGITTNVLPLMFLQTYQVYFWWMAVVFTALALYFYFKQKRHNTRDRNLLFINSGLLIFALPFSQIVDYMDFFRFTGGSLAIFGLFLLLFGKKFQSVYRSVVSVKEPQFRVSEAIPQVVGTTASIQFPKLTIQSTLFAIVIGGFLINQYFMYQMGIFDKMGTQRGSTATSAMKPLSQMKLSPFDVVLAKERMDKNNDGICDTCGMPLQTCIDSGQLDCNMANNSEAIGILGSQHIHADFKVYVNGQALDFAKPDYFMKSSFLHVDNNQNKDDASSVLHMHASNVPLWLFFRSLGVNLTKDSLTLADGIILKNENGNTLKFYVNGKKIDDLGTYVFQDLDKLLISYGPENDPEAENQLNSVTSFSGNH</sequence>
<feature type="transmembrane region" description="Helical" evidence="1">
    <location>
        <begin position="36"/>
        <end position="58"/>
    </location>
</feature>
<protein>
    <submittedName>
        <fullName evidence="2">Uncharacterized protein</fullName>
    </submittedName>
</protein>
<feature type="transmembrane region" description="Helical" evidence="1">
    <location>
        <begin position="64"/>
        <end position="82"/>
    </location>
</feature>
<dbReference type="Proteomes" id="UP000230222">
    <property type="component" value="Unassembled WGS sequence"/>
</dbReference>
<keyword evidence="1" id="KW-0472">Membrane</keyword>
<keyword evidence="1" id="KW-1133">Transmembrane helix</keyword>
<accession>A0A2M8KNY0</accession>
<reference evidence="3" key="1">
    <citation type="submission" date="2017-09" db="EMBL/GenBank/DDBJ databases">
        <title>Depth-based differentiation of microbial function through sediment-hosted aquifers and enrichment of novel symbionts in the deep terrestrial subsurface.</title>
        <authorList>
            <person name="Probst A.J."/>
            <person name="Ladd B."/>
            <person name="Jarett J.K."/>
            <person name="Geller-Mcgrath D.E."/>
            <person name="Sieber C.M.K."/>
            <person name="Emerson J.B."/>
            <person name="Anantharaman K."/>
            <person name="Thomas B.C."/>
            <person name="Malmstrom R."/>
            <person name="Stieglmeier M."/>
            <person name="Klingl A."/>
            <person name="Woyke T."/>
            <person name="Ryan C.M."/>
            <person name="Banfield J.F."/>
        </authorList>
    </citation>
    <scope>NUCLEOTIDE SEQUENCE [LARGE SCALE GENOMIC DNA]</scope>
</reference>
<comment type="caution">
    <text evidence="2">The sequence shown here is derived from an EMBL/GenBank/DDBJ whole genome shotgun (WGS) entry which is preliminary data.</text>
</comment>
<evidence type="ECO:0000256" key="1">
    <source>
        <dbReference type="SAM" id="Phobius"/>
    </source>
</evidence>
<feature type="transmembrane region" description="Helical" evidence="1">
    <location>
        <begin position="117"/>
        <end position="135"/>
    </location>
</feature>
<proteinExistence type="predicted"/>
<keyword evidence="1" id="KW-0812">Transmembrane</keyword>
<evidence type="ECO:0000313" key="3">
    <source>
        <dbReference type="Proteomes" id="UP000230222"/>
    </source>
</evidence>
<feature type="transmembrane region" description="Helical" evidence="1">
    <location>
        <begin position="179"/>
        <end position="197"/>
    </location>
</feature>
<organism evidence="2 3">
    <name type="scientific">Candidatus Roizmanbacteria bacterium CG10_big_fil_rev_8_21_14_0_10_39_12</name>
    <dbReference type="NCBI Taxonomy" id="1974852"/>
    <lineage>
        <taxon>Bacteria</taxon>
        <taxon>Candidatus Roizmaniibacteriota</taxon>
    </lineage>
</organism>